<dbReference type="EMBL" id="BOOZ01000023">
    <property type="protein sequence ID" value="GIJ10597.1"/>
    <property type="molecule type" value="Genomic_DNA"/>
</dbReference>
<keyword evidence="3" id="KW-1185">Reference proteome</keyword>
<sequence>MQHECADAFRGRVFAVSDTTFNLAYVLGMVAASRFIPDDARSPVLLGVAAAGYGCLAGRVRNCRRPVGSRSRGDIALSATGMPGAKR</sequence>
<evidence type="ECO:0000256" key="1">
    <source>
        <dbReference type="SAM" id="MobiDB-lite"/>
    </source>
</evidence>
<comment type="caution">
    <text evidence="2">The sequence shown here is derived from an EMBL/GenBank/DDBJ whole genome shotgun (WGS) entry which is preliminary data.</text>
</comment>
<proteinExistence type="predicted"/>
<evidence type="ECO:0000313" key="2">
    <source>
        <dbReference type="EMBL" id="GIJ10597.1"/>
    </source>
</evidence>
<dbReference type="Proteomes" id="UP000647017">
    <property type="component" value="Unassembled WGS sequence"/>
</dbReference>
<dbReference type="RefSeq" id="WP_204009018.1">
    <property type="nucleotide sequence ID" value="NZ_BOOZ01000023.1"/>
</dbReference>
<reference evidence="2 3" key="1">
    <citation type="submission" date="2021-01" db="EMBL/GenBank/DDBJ databases">
        <title>Whole genome shotgun sequence of Verrucosispora andamanensis NBRC 109075.</title>
        <authorList>
            <person name="Komaki H."/>
            <person name="Tamura T."/>
        </authorList>
    </citation>
    <scope>NUCLEOTIDE SEQUENCE [LARGE SCALE GENOMIC DNA]</scope>
    <source>
        <strain evidence="2 3">NBRC 109075</strain>
    </source>
</reference>
<feature type="region of interest" description="Disordered" evidence="1">
    <location>
        <begin position="68"/>
        <end position="87"/>
    </location>
</feature>
<accession>A0ABQ4HY88</accession>
<evidence type="ECO:0008006" key="4">
    <source>
        <dbReference type="Google" id="ProtNLM"/>
    </source>
</evidence>
<evidence type="ECO:0000313" key="3">
    <source>
        <dbReference type="Proteomes" id="UP000647017"/>
    </source>
</evidence>
<gene>
    <name evidence="2" type="ORF">Van01_38110</name>
</gene>
<name>A0ABQ4HY88_9ACTN</name>
<organism evidence="2 3">
    <name type="scientific">Micromonospora andamanensis</name>
    <dbReference type="NCBI Taxonomy" id="1287068"/>
    <lineage>
        <taxon>Bacteria</taxon>
        <taxon>Bacillati</taxon>
        <taxon>Actinomycetota</taxon>
        <taxon>Actinomycetes</taxon>
        <taxon>Micromonosporales</taxon>
        <taxon>Micromonosporaceae</taxon>
        <taxon>Micromonospora</taxon>
    </lineage>
</organism>
<protein>
    <recommendedName>
        <fullName evidence="4">MFS transporter</fullName>
    </recommendedName>
</protein>